<dbReference type="Pfam" id="PF05649">
    <property type="entry name" value="Peptidase_M13_N"/>
    <property type="match status" value="1"/>
</dbReference>
<accession>A0A9X0A7Z0</accession>
<name>A0A9X0A7Z0_9CNID</name>
<sequence>MAFSPFSQLCVVRIIELDQTSHTITRDAYLGNSSYHLNVREAYHQLMSRLVSLLGGEHSSSKQPLKEVFEFEHKLAQLSQTADERADRSKSYKLISVKELQRQTEGQINWLLYLRAMFQDTKYEITEEEKIAVFALEYLTNMSNLTSITSKRVLANYMMWQAVVQLAPYLSEEYRRAFYNYHKVVMGGTGETDIWQKCITEMSRDDNEIGDPLGVIFLDEKFNRKDKESVMAMISDLRETFIANLDNLDWMDTKTKEYAKEKATAIRQNIGYPEYLKDPSRLTDRFKHLMITNVSYFTNVISIRAFSVKAMLKDLRNAVDKGRWMIHPHTVNAFYDRVTNKIIFPAGILQIPFYNRKFPRTISYGGIGIVVAHEITHGFDSNGRKYNKNGDLVNWWSNSSNEAFEKKSKCFIKQYSSFEAYGERLNGIQTLGENIADNGAIKQAFMAYKEWIKRNGEEPRLPALNYTNEQLFFISAAQVDCGSVLRPVALKKIEQATHTLDHWRVIGEMSNSKEFAAAYNCPVGSRMNPTNKCSIW</sequence>
<dbReference type="GO" id="GO:0005886">
    <property type="term" value="C:plasma membrane"/>
    <property type="evidence" value="ECO:0007669"/>
    <property type="project" value="TreeGrafter"/>
</dbReference>
<dbReference type="PANTHER" id="PTHR11733">
    <property type="entry name" value="ZINC METALLOPROTEASE FAMILY M13 NEPRILYSIN-RELATED"/>
    <property type="match status" value="1"/>
</dbReference>
<dbReference type="Gene3D" id="3.40.390.10">
    <property type="entry name" value="Collagenase (Catalytic Domain)"/>
    <property type="match status" value="1"/>
</dbReference>
<gene>
    <name evidence="9" type="ORF">OS493_000475</name>
</gene>
<organism evidence="9 10">
    <name type="scientific">Desmophyllum pertusum</name>
    <dbReference type="NCBI Taxonomy" id="174260"/>
    <lineage>
        <taxon>Eukaryota</taxon>
        <taxon>Metazoa</taxon>
        <taxon>Cnidaria</taxon>
        <taxon>Anthozoa</taxon>
        <taxon>Hexacorallia</taxon>
        <taxon>Scleractinia</taxon>
        <taxon>Caryophylliina</taxon>
        <taxon>Caryophylliidae</taxon>
        <taxon>Desmophyllum</taxon>
    </lineage>
</organism>
<dbReference type="InterPro" id="IPR018497">
    <property type="entry name" value="Peptidase_M13_C"/>
</dbReference>
<dbReference type="GO" id="GO:0046872">
    <property type="term" value="F:metal ion binding"/>
    <property type="evidence" value="ECO:0007669"/>
    <property type="project" value="UniProtKB-KW"/>
</dbReference>
<dbReference type="EMBL" id="MU825396">
    <property type="protein sequence ID" value="KAJ7394655.1"/>
    <property type="molecule type" value="Genomic_DNA"/>
</dbReference>
<dbReference type="OrthoDB" id="6475849at2759"/>
<keyword evidence="2" id="KW-0645">Protease</keyword>
<feature type="domain" description="Peptidase M13 C-terminal" evidence="7">
    <location>
        <begin position="332"/>
        <end position="535"/>
    </location>
</feature>
<evidence type="ECO:0000256" key="6">
    <source>
        <dbReference type="ARBA" id="ARBA00023049"/>
    </source>
</evidence>
<dbReference type="Pfam" id="PF01431">
    <property type="entry name" value="Peptidase_M13"/>
    <property type="match status" value="1"/>
</dbReference>
<dbReference type="CDD" id="cd08662">
    <property type="entry name" value="M13"/>
    <property type="match status" value="1"/>
</dbReference>
<evidence type="ECO:0000313" key="10">
    <source>
        <dbReference type="Proteomes" id="UP001163046"/>
    </source>
</evidence>
<proteinExistence type="predicted"/>
<protein>
    <submittedName>
        <fullName evidence="9">Uncharacterized protein</fullName>
    </submittedName>
</protein>
<evidence type="ECO:0000256" key="3">
    <source>
        <dbReference type="ARBA" id="ARBA00022723"/>
    </source>
</evidence>
<dbReference type="InterPro" id="IPR024079">
    <property type="entry name" value="MetalloPept_cat_dom_sf"/>
</dbReference>
<dbReference type="PRINTS" id="PR00786">
    <property type="entry name" value="NEPRILYSIN"/>
</dbReference>
<keyword evidence="3" id="KW-0479">Metal-binding</keyword>
<dbReference type="InterPro" id="IPR008753">
    <property type="entry name" value="Peptidase_M13_N"/>
</dbReference>
<evidence type="ECO:0000256" key="2">
    <source>
        <dbReference type="ARBA" id="ARBA00022670"/>
    </source>
</evidence>
<evidence type="ECO:0000256" key="4">
    <source>
        <dbReference type="ARBA" id="ARBA00022801"/>
    </source>
</evidence>
<dbReference type="SUPFAM" id="SSF55486">
    <property type="entry name" value="Metalloproteases ('zincins'), catalytic domain"/>
    <property type="match status" value="1"/>
</dbReference>
<comment type="cofactor">
    <cofactor evidence="1">
        <name>Zn(2+)</name>
        <dbReference type="ChEBI" id="CHEBI:29105"/>
    </cofactor>
</comment>
<keyword evidence="4" id="KW-0378">Hydrolase</keyword>
<keyword evidence="5" id="KW-0862">Zinc</keyword>
<evidence type="ECO:0000256" key="1">
    <source>
        <dbReference type="ARBA" id="ARBA00001947"/>
    </source>
</evidence>
<evidence type="ECO:0000259" key="7">
    <source>
        <dbReference type="Pfam" id="PF01431"/>
    </source>
</evidence>
<dbReference type="GO" id="GO:0004222">
    <property type="term" value="F:metalloendopeptidase activity"/>
    <property type="evidence" value="ECO:0007669"/>
    <property type="project" value="InterPro"/>
</dbReference>
<feature type="domain" description="Peptidase M13 N-terminal" evidence="8">
    <location>
        <begin position="13"/>
        <end position="273"/>
    </location>
</feature>
<evidence type="ECO:0000313" key="9">
    <source>
        <dbReference type="EMBL" id="KAJ7394655.1"/>
    </source>
</evidence>
<evidence type="ECO:0000256" key="5">
    <source>
        <dbReference type="ARBA" id="ARBA00022833"/>
    </source>
</evidence>
<comment type="caution">
    <text evidence="9">The sequence shown here is derived from an EMBL/GenBank/DDBJ whole genome shotgun (WGS) entry which is preliminary data.</text>
</comment>
<dbReference type="PANTHER" id="PTHR11733:SF240">
    <property type="entry name" value="GH14155P-RELATED"/>
    <property type="match status" value="1"/>
</dbReference>
<dbReference type="AlphaFoldDB" id="A0A9X0A7Z0"/>
<evidence type="ECO:0000259" key="8">
    <source>
        <dbReference type="Pfam" id="PF05649"/>
    </source>
</evidence>
<reference evidence="9" key="1">
    <citation type="submission" date="2023-01" db="EMBL/GenBank/DDBJ databases">
        <title>Genome assembly of the deep-sea coral Lophelia pertusa.</title>
        <authorList>
            <person name="Herrera S."/>
            <person name="Cordes E."/>
        </authorList>
    </citation>
    <scope>NUCLEOTIDE SEQUENCE</scope>
    <source>
        <strain evidence="9">USNM1676648</strain>
        <tissue evidence="9">Polyp</tissue>
    </source>
</reference>
<keyword evidence="10" id="KW-1185">Reference proteome</keyword>
<dbReference type="PROSITE" id="PS51885">
    <property type="entry name" value="NEPRILYSIN"/>
    <property type="match status" value="1"/>
</dbReference>
<dbReference type="Proteomes" id="UP001163046">
    <property type="component" value="Unassembled WGS sequence"/>
</dbReference>
<dbReference type="GO" id="GO:0016485">
    <property type="term" value="P:protein processing"/>
    <property type="evidence" value="ECO:0007669"/>
    <property type="project" value="TreeGrafter"/>
</dbReference>
<keyword evidence="6" id="KW-0482">Metalloprotease</keyword>
<dbReference type="InterPro" id="IPR000718">
    <property type="entry name" value="Peptidase_M13"/>
</dbReference>